<dbReference type="GO" id="GO:0003841">
    <property type="term" value="F:1-acylglycerol-3-phosphate O-acyltransferase activity"/>
    <property type="evidence" value="ECO:0007669"/>
    <property type="project" value="TreeGrafter"/>
</dbReference>
<keyword evidence="7" id="KW-1185">Reference proteome</keyword>
<organism evidence="6 7">
    <name type="scientific">Saccharospirillum salsuginis</name>
    <dbReference type="NCBI Taxonomy" id="418750"/>
    <lineage>
        <taxon>Bacteria</taxon>
        <taxon>Pseudomonadati</taxon>
        <taxon>Pseudomonadota</taxon>
        <taxon>Gammaproteobacteria</taxon>
        <taxon>Oceanospirillales</taxon>
        <taxon>Saccharospirillaceae</taxon>
        <taxon>Saccharospirillum</taxon>
    </lineage>
</organism>
<keyword evidence="4" id="KW-0472">Membrane</keyword>
<comment type="caution">
    <text evidence="6">The sequence shown here is derived from an EMBL/GenBank/DDBJ whole genome shotgun (WGS) entry which is preliminary data.</text>
</comment>
<keyword evidence="3 6" id="KW-0012">Acyltransferase</keyword>
<evidence type="ECO:0000256" key="2">
    <source>
        <dbReference type="ARBA" id="ARBA00022679"/>
    </source>
</evidence>
<name>A0A918N8Y7_9GAMM</name>
<evidence type="ECO:0000256" key="4">
    <source>
        <dbReference type="SAM" id="Phobius"/>
    </source>
</evidence>
<evidence type="ECO:0000313" key="6">
    <source>
        <dbReference type="EMBL" id="GGX49383.1"/>
    </source>
</evidence>
<dbReference type="PANTHER" id="PTHR10434">
    <property type="entry name" value="1-ACYL-SN-GLYCEROL-3-PHOSPHATE ACYLTRANSFERASE"/>
    <property type="match status" value="1"/>
</dbReference>
<evidence type="ECO:0000256" key="1">
    <source>
        <dbReference type="ARBA" id="ARBA00005189"/>
    </source>
</evidence>
<accession>A0A918N8Y7</accession>
<reference evidence="6" key="1">
    <citation type="journal article" date="2014" name="Int. J. Syst. Evol. Microbiol.">
        <title>Complete genome sequence of Corynebacterium casei LMG S-19264T (=DSM 44701T), isolated from a smear-ripened cheese.</title>
        <authorList>
            <consortium name="US DOE Joint Genome Institute (JGI-PGF)"/>
            <person name="Walter F."/>
            <person name="Albersmeier A."/>
            <person name="Kalinowski J."/>
            <person name="Ruckert C."/>
        </authorList>
    </citation>
    <scope>NUCLEOTIDE SEQUENCE</scope>
    <source>
        <strain evidence="6">KCTC 22169</strain>
    </source>
</reference>
<dbReference type="Pfam" id="PF01553">
    <property type="entry name" value="Acyltransferase"/>
    <property type="match status" value="1"/>
</dbReference>
<dbReference type="CDD" id="cd07989">
    <property type="entry name" value="LPLAT_AGPAT-like"/>
    <property type="match status" value="1"/>
</dbReference>
<sequence length="254" mass="29325">MWLAYVRTFIFYVFFYAPFTILWASFCALFAYLLPYRWRYHFVIGTWARLTVLASRWILGIKYRISGLEHLDGTVGVVVSNHQSAWETFFLQRLFRPQTQVVKKSLLKIPFFGWTFAMLRPIAIDRSNRKGSMTQILEQGVPRLRDGIYVLIFPEGTRAEPNQLRRFQRGGAILAKEAEVPIIPVTHNSGDFWLNKRFVKLPGTIDVIIHPKVDLTDKTPEEATREAQKRIADGLAEIHKTSRSAILDQPVKAS</sequence>
<protein>
    <submittedName>
        <fullName evidence="6">Lysophosphatidic acid acyltransferase</fullName>
    </submittedName>
</protein>
<proteinExistence type="predicted"/>
<evidence type="ECO:0000256" key="3">
    <source>
        <dbReference type="ARBA" id="ARBA00023315"/>
    </source>
</evidence>
<evidence type="ECO:0000259" key="5">
    <source>
        <dbReference type="SMART" id="SM00563"/>
    </source>
</evidence>
<dbReference type="GO" id="GO:0006654">
    <property type="term" value="P:phosphatidic acid biosynthetic process"/>
    <property type="evidence" value="ECO:0007669"/>
    <property type="project" value="TreeGrafter"/>
</dbReference>
<keyword evidence="4" id="KW-1133">Transmembrane helix</keyword>
<dbReference type="AlphaFoldDB" id="A0A918N8Y7"/>
<dbReference type="PANTHER" id="PTHR10434:SF40">
    <property type="entry name" value="1-ACYL-SN-GLYCEROL-3-PHOSPHATE ACYLTRANSFERASE"/>
    <property type="match status" value="1"/>
</dbReference>
<dbReference type="RefSeq" id="WP_189607998.1">
    <property type="nucleotide sequence ID" value="NZ_BMXR01000003.1"/>
</dbReference>
<dbReference type="SMART" id="SM00563">
    <property type="entry name" value="PlsC"/>
    <property type="match status" value="1"/>
</dbReference>
<gene>
    <name evidence="6" type="primary">lptA</name>
    <name evidence="6" type="ORF">GCM10007392_15860</name>
</gene>
<dbReference type="EMBL" id="BMXR01000003">
    <property type="protein sequence ID" value="GGX49383.1"/>
    <property type="molecule type" value="Genomic_DNA"/>
</dbReference>
<dbReference type="Proteomes" id="UP000626148">
    <property type="component" value="Unassembled WGS sequence"/>
</dbReference>
<reference evidence="6" key="2">
    <citation type="submission" date="2020-09" db="EMBL/GenBank/DDBJ databases">
        <authorList>
            <person name="Sun Q."/>
            <person name="Kim S."/>
        </authorList>
    </citation>
    <scope>NUCLEOTIDE SEQUENCE</scope>
    <source>
        <strain evidence="6">KCTC 22169</strain>
    </source>
</reference>
<dbReference type="SUPFAM" id="SSF69593">
    <property type="entry name" value="Glycerol-3-phosphate (1)-acyltransferase"/>
    <property type="match status" value="1"/>
</dbReference>
<keyword evidence="4" id="KW-0812">Transmembrane</keyword>
<dbReference type="InterPro" id="IPR002123">
    <property type="entry name" value="Plipid/glycerol_acylTrfase"/>
</dbReference>
<comment type="pathway">
    <text evidence="1">Lipid metabolism.</text>
</comment>
<evidence type="ECO:0000313" key="7">
    <source>
        <dbReference type="Proteomes" id="UP000626148"/>
    </source>
</evidence>
<feature type="domain" description="Phospholipid/glycerol acyltransferase" evidence="5">
    <location>
        <begin position="76"/>
        <end position="190"/>
    </location>
</feature>
<feature type="transmembrane region" description="Helical" evidence="4">
    <location>
        <begin position="9"/>
        <end position="34"/>
    </location>
</feature>
<keyword evidence="2" id="KW-0808">Transferase</keyword>